<feature type="region of interest" description="Disordered" evidence="1">
    <location>
        <begin position="1"/>
        <end position="30"/>
    </location>
</feature>
<feature type="compositionally biased region" description="Polar residues" evidence="1">
    <location>
        <begin position="13"/>
        <end position="30"/>
    </location>
</feature>
<feature type="region of interest" description="Disordered" evidence="1">
    <location>
        <begin position="73"/>
        <end position="99"/>
    </location>
</feature>
<organism evidence="2 3">
    <name type="scientific">Hibiscus sabdariffa</name>
    <name type="common">roselle</name>
    <dbReference type="NCBI Taxonomy" id="183260"/>
    <lineage>
        <taxon>Eukaryota</taxon>
        <taxon>Viridiplantae</taxon>
        <taxon>Streptophyta</taxon>
        <taxon>Embryophyta</taxon>
        <taxon>Tracheophyta</taxon>
        <taxon>Spermatophyta</taxon>
        <taxon>Magnoliopsida</taxon>
        <taxon>eudicotyledons</taxon>
        <taxon>Gunneridae</taxon>
        <taxon>Pentapetalae</taxon>
        <taxon>rosids</taxon>
        <taxon>malvids</taxon>
        <taxon>Malvales</taxon>
        <taxon>Malvaceae</taxon>
        <taxon>Malvoideae</taxon>
        <taxon>Hibiscus</taxon>
    </lineage>
</organism>
<evidence type="ECO:0000256" key="1">
    <source>
        <dbReference type="SAM" id="MobiDB-lite"/>
    </source>
</evidence>
<protein>
    <submittedName>
        <fullName evidence="2">Uncharacterized protein</fullName>
    </submittedName>
</protein>
<accession>A0ABR2R006</accession>
<dbReference type="EMBL" id="JBBPBN010000029">
    <property type="protein sequence ID" value="KAK9006229.1"/>
    <property type="molecule type" value="Genomic_DNA"/>
</dbReference>
<reference evidence="2 3" key="1">
    <citation type="journal article" date="2024" name="G3 (Bethesda)">
        <title>Genome assembly of Hibiscus sabdariffa L. provides insights into metabolisms of medicinal natural products.</title>
        <authorList>
            <person name="Kim T."/>
        </authorList>
    </citation>
    <scope>NUCLEOTIDE SEQUENCE [LARGE SCALE GENOMIC DNA]</scope>
    <source>
        <strain evidence="2">TK-2024</strain>
        <tissue evidence="2">Old leaves</tissue>
    </source>
</reference>
<sequence length="99" mass="10252">MHEHVNSILAHDSASSTRLPQNLEGSSSSNENCHMQAIVCAPMNSTLARESVPSPSLSQNVALCPTNIACGNDVAQGSADDENDVNHTSGSAGQHIAVN</sequence>
<evidence type="ECO:0000313" key="2">
    <source>
        <dbReference type="EMBL" id="KAK9006229.1"/>
    </source>
</evidence>
<dbReference type="Proteomes" id="UP001396334">
    <property type="component" value="Unassembled WGS sequence"/>
</dbReference>
<keyword evidence="3" id="KW-1185">Reference proteome</keyword>
<name>A0ABR2R006_9ROSI</name>
<evidence type="ECO:0000313" key="3">
    <source>
        <dbReference type="Proteomes" id="UP001396334"/>
    </source>
</evidence>
<proteinExistence type="predicted"/>
<gene>
    <name evidence="2" type="ORF">V6N11_035274</name>
</gene>
<comment type="caution">
    <text evidence="2">The sequence shown here is derived from an EMBL/GenBank/DDBJ whole genome shotgun (WGS) entry which is preliminary data.</text>
</comment>